<gene>
    <name evidence="4" type="ORF">LACBIDRAFT_317800</name>
</gene>
<evidence type="ECO:0000313" key="5">
    <source>
        <dbReference type="Proteomes" id="UP000001194"/>
    </source>
</evidence>
<keyword evidence="5" id="KW-1185">Reference proteome</keyword>
<dbReference type="GO" id="GO:0006696">
    <property type="term" value="P:ergosterol biosynthetic process"/>
    <property type="evidence" value="ECO:0007669"/>
    <property type="project" value="TreeGrafter"/>
</dbReference>
<dbReference type="EMBL" id="DS547719">
    <property type="protein sequence ID" value="EDQ97999.1"/>
    <property type="molecule type" value="Genomic_DNA"/>
</dbReference>
<dbReference type="GO" id="GO:0000250">
    <property type="term" value="F:lanosterol synthase activity"/>
    <property type="evidence" value="ECO:0007669"/>
    <property type="project" value="TreeGrafter"/>
</dbReference>
<dbReference type="Gene3D" id="1.50.10.20">
    <property type="match status" value="1"/>
</dbReference>
<feature type="domain" description="Squalene cyclase C-terminal" evidence="3">
    <location>
        <begin position="2"/>
        <end position="156"/>
    </location>
</feature>
<dbReference type="STRING" id="486041.B0E582"/>
<dbReference type="InterPro" id="IPR018333">
    <property type="entry name" value="Squalene_cyclase"/>
</dbReference>
<dbReference type="PANTHER" id="PTHR11764:SF20">
    <property type="entry name" value="LANOSTEROL SYNTHASE"/>
    <property type="match status" value="1"/>
</dbReference>
<dbReference type="Proteomes" id="UP000001194">
    <property type="component" value="Unassembled WGS sequence"/>
</dbReference>
<comment type="similarity">
    <text evidence="1">Belongs to the terpene cyclase/mutase family.</text>
</comment>
<dbReference type="InParanoid" id="B0E582"/>
<keyword evidence="2" id="KW-0677">Repeat</keyword>
<dbReference type="InterPro" id="IPR032696">
    <property type="entry name" value="SQ_cyclase_C"/>
</dbReference>
<dbReference type="PANTHER" id="PTHR11764">
    <property type="entry name" value="TERPENE CYCLASE/MUTASE FAMILY MEMBER"/>
    <property type="match status" value="1"/>
</dbReference>
<dbReference type="KEGG" id="lbc:LACBIDRAFT_317800"/>
<evidence type="ECO:0000256" key="1">
    <source>
        <dbReference type="ARBA" id="ARBA00009755"/>
    </source>
</evidence>
<evidence type="ECO:0000259" key="3">
    <source>
        <dbReference type="Pfam" id="PF13243"/>
    </source>
</evidence>
<dbReference type="HOGENOM" id="CLU_009074_3_0_1"/>
<reference evidence="4 5" key="1">
    <citation type="journal article" date="2008" name="Nature">
        <title>The genome of Laccaria bicolor provides insights into mycorrhizal symbiosis.</title>
        <authorList>
            <person name="Martin F."/>
            <person name="Aerts A."/>
            <person name="Ahren D."/>
            <person name="Brun A."/>
            <person name="Danchin E.G.J."/>
            <person name="Duchaussoy F."/>
            <person name="Gibon J."/>
            <person name="Kohler A."/>
            <person name="Lindquist E."/>
            <person name="Pereda V."/>
            <person name="Salamov A."/>
            <person name="Shapiro H.J."/>
            <person name="Wuyts J."/>
            <person name="Blaudez D."/>
            <person name="Buee M."/>
            <person name="Brokstein P."/>
            <person name="Canbaeck B."/>
            <person name="Cohen D."/>
            <person name="Courty P.E."/>
            <person name="Coutinho P.M."/>
            <person name="Delaruelle C."/>
            <person name="Detter J.C."/>
            <person name="Deveau A."/>
            <person name="DiFazio S."/>
            <person name="Duplessis S."/>
            <person name="Fraissinet-Tachet L."/>
            <person name="Lucic E."/>
            <person name="Frey-Klett P."/>
            <person name="Fourrey C."/>
            <person name="Feussner I."/>
            <person name="Gay G."/>
            <person name="Grimwood J."/>
            <person name="Hoegger P.J."/>
            <person name="Jain P."/>
            <person name="Kilaru S."/>
            <person name="Labbe J."/>
            <person name="Lin Y.C."/>
            <person name="Legue V."/>
            <person name="Le Tacon F."/>
            <person name="Marmeisse R."/>
            <person name="Melayah D."/>
            <person name="Montanini B."/>
            <person name="Muratet M."/>
            <person name="Nehls U."/>
            <person name="Niculita-Hirzel H."/>
            <person name="Oudot-Le Secq M.P."/>
            <person name="Peter M."/>
            <person name="Quesneville H."/>
            <person name="Rajashekar B."/>
            <person name="Reich M."/>
            <person name="Rouhier N."/>
            <person name="Schmutz J."/>
            <person name="Yin T."/>
            <person name="Chalot M."/>
            <person name="Henrissat B."/>
            <person name="Kuees U."/>
            <person name="Lucas S."/>
            <person name="Van de Peer Y."/>
            <person name="Podila G.K."/>
            <person name="Polle A."/>
            <person name="Pukkila P.J."/>
            <person name="Richardson P.M."/>
            <person name="Rouze P."/>
            <person name="Sanders I.R."/>
            <person name="Stajich J.E."/>
            <person name="Tunlid A."/>
            <person name="Tuskan G."/>
            <person name="Grigoriev I.V."/>
        </authorList>
    </citation>
    <scope>NUCLEOTIDE SEQUENCE [LARGE SCALE GENOMIC DNA]</scope>
    <source>
        <strain evidence="5">S238N-H82 / ATCC MYA-4686</strain>
    </source>
</reference>
<evidence type="ECO:0000256" key="2">
    <source>
        <dbReference type="ARBA" id="ARBA00022737"/>
    </source>
</evidence>
<feature type="non-terminal residue" evidence="4">
    <location>
        <position position="1"/>
    </location>
</feature>
<sequence>NAIEYLHNAQKPEGGWVGSWGICFTYATQFALESLSLVGETYETSPYSRRACEFLLKKQRKDGGWGESYKSCEQSAWVEHENSQVVQTCWAVMSLMYARYPYPEPIEKGIQLVMSRQLPNGSWPQEAIEGVFNKTCAIAYPNFKFSFPIWMLGKAHKYLAELKGGSGNG</sequence>
<dbReference type="GO" id="GO:0016104">
    <property type="term" value="P:triterpenoid biosynthetic process"/>
    <property type="evidence" value="ECO:0007669"/>
    <property type="project" value="InterPro"/>
</dbReference>
<organism evidence="5">
    <name type="scientific">Laccaria bicolor (strain S238N-H82 / ATCC MYA-4686)</name>
    <name type="common">Bicoloured deceiver</name>
    <name type="synonym">Laccaria laccata var. bicolor</name>
    <dbReference type="NCBI Taxonomy" id="486041"/>
    <lineage>
        <taxon>Eukaryota</taxon>
        <taxon>Fungi</taxon>
        <taxon>Dikarya</taxon>
        <taxon>Basidiomycota</taxon>
        <taxon>Agaricomycotina</taxon>
        <taxon>Agaricomycetes</taxon>
        <taxon>Agaricomycetidae</taxon>
        <taxon>Agaricales</taxon>
        <taxon>Agaricineae</taxon>
        <taxon>Hydnangiaceae</taxon>
        <taxon>Laccaria</taxon>
    </lineage>
</organism>
<dbReference type="AlphaFoldDB" id="B0E582"/>
<dbReference type="Pfam" id="PF13243">
    <property type="entry name" value="SQHop_cyclase_C"/>
    <property type="match status" value="1"/>
</dbReference>
<evidence type="ECO:0000313" key="4">
    <source>
        <dbReference type="EMBL" id="EDQ97999.1"/>
    </source>
</evidence>
<name>B0E582_LACBS</name>
<protein>
    <submittedName>
        <fullName evidence="4">Predicted protein</fullName>
    </submittedName>
</protein>
<dbReference type="OrthoDB" id="21502at2759"/>
<proteinExistence type="inferred from homology"/>
<dbReference type="InterPro" id="IPR008930">
    <property type="entry name" value="Terpenoid_cyclase/PrenylTrfase"/>
</dbReference>
<dbReference type="GO" id="GO:0005811">
    <property type="term" value="C:lipid droplet"/>
    <property type="evidence" value="ECO:0007669"/>
    <property type="project" value="InterPro"/>
</dbReference>
<dbReference type="SUPFAM" id="SSF48239">
    <property type="entry name" value="Terpenoid cyclases/Protein prenyltransferases"/>
    <property type="match status" value="1"/>
</dbReference>
<dbReference type="GeneID" id="6087006"/>
<dbReference type="RefSeq" id="XP_001891350.1">
    <property type="nucleotide sequence ID" value="XM_001891315.1"/>
</dbReference>
<accession>B0E582</accession>